<name>A0AAU0MIX4_9MICO</name>
<reference evidence="3 4" key="1">
    <citation type="submission" date="2023-10" db="EMBL/GenBank/DDBJ databases">
        <title>Y20.</title>
        <authorList>
            <person name="Zhang G."/>
            <person name="Ding Y."/>
        </authorList>
    </citation>
    <scope>NUCLEOTIDE SEQUENCE [LARGE SCALE GENOMIC DNA]</scope>
    <source>
        <strain evidence="3 4">Y20</strain>
    </source>
</reference>
<sequence>MKLPPVLVYTILRLLAFLVPLGLLLLLPIFRQNWLLAVVFAALIGLSLSLIFLRRPLEQVSTEIQARRRRRAERDEDAEDAEADATPAGDASADEGPGEQGGVAERGQ</sequence>
<protein>
    <submittedName>
        <fullName evidence="3">DUF4229 domain-containing protein</fullName>
    </submittedName>
</protein>
<dbReference type="EMBL" id="CP137080">
    <property type="protein sequence ID" value="WOQ70104.1"/>
    <property type="molecule type" value="Genomic_DNA"/>
</dbReference>
<gene>
    <name evidence="3" type="ORF">RYJ27_02450</name>
</gene>
<dbReference type="KEGG" id="mliy:RYJ27_02450"/>
<proteinExistence type="predicted"/>
<evidence type="ECO:0000313" key="3">
    <source>
        <dbReference type="EMBL" id="WOQ70104.1"/>
    </source>
</evidence>
<evidence type="ECO:0000256" key="2">
    <source>
        <dbReference type="SAM" id="Phobius"/>
    </source>
</evidence>
<keyword evidence="2" id="KW-1133">Transmembrane helix</keyword>
<evidence type="ECO:0000313" key="4">
    <source>
        <dbReference type="Proteomes" id="UP001329313"/>
    </source>
</evidence>
<keyword evidence="2" id="KW-0472">Membrane</keyword>
<feature type="transmembrane region" description="Helical" evidence="2">
    <location>
        <begin position="6"/>
        <end position="27"/>
    </location>
</feature>
<evidence type="ECO:0000256" key="1">
    <source>
        <dbReference type="SAM" id="MobiDB-lite"/>
    </source>
</evidence>
<dbReference type="RefSeq" id="WP_330171194.1">
    <property type="nucleotide sequence ID" value="NZ_CP137080.1"/>
</dbReference>
<keyword evidence="2" id="KW-0812">Transmembrane</keyword>
<keyword evidence="4" id="KW-1185">Reference proteome</keyword>
<organism evidence="3 4">
    <name type="scientific">Microbacterium limosum</name>
    <dbReference type="NCBI Taxonomy" id="3079935"/>
    <lineage>
        <taxon>Bacteria</taxon>
        <taxon>Bacillati</taxon>
        <taxon>Actinomycetota</taxon>
        <taxon>Actinomycetes</taxon>
        <taxon>Micrococcales</taxon>
        <taxon>Microbacteriaceae</taxon>
        <taxon>Microbacterium</taxon>
    </lineage>
</organism>
<accession>A0AAU0MIX4</accession>
<dbReference type="Proteomes" id="UP001329313">
    <property type="component" value="Chromosome"/>
</dbReference>
<feature type="transmembrane region" description="Helical" evidence="2">
    <location>
        <begin position="34"/>
        <end position="53"/>
    </location>
</feature>
<feature type="region of interest" description="Disordered" evidence="1">
    <location>
        <begin position="62"/>
        <end position="108"/>
    </location>
</feature>
<dbReference type="AlphaFoldDB" id="A0AAU0MIX4"/>